<evidence type="ECO:0000259" key="2">
    <source>
        <dbReference type="Pfam" id="PF05378"/>
    </source>
</evidence>
<evidence type="ECO:0000259" key="1">
    <source>
        <dbReference type="Pfam" id="PF01968"/>
    </source>
</evidence>
<dbReference type="InterPro" id="IPR002821">
    <property type="entry name" value="Hydantoinase_A"/>
</dbReference>
<name>A0AAU1UGS6_9ACTN</name>
<proteinExistence type="predicted"/>
<feature type="domain" description="Hydantoinase A/oxoprolinase" evidence="1">
    <location>
        <begin position="198"/>
        <end position="325"/>
    </location>
</feature>
<dbReference type="GO" id="GO:0006749">
    <property type="term" value="P:glutathione metabolic process"/>
    <property type="evidence" value="ECO:0007669"/>
    <property type="project" value="TreeGrafter"/>
</dbReference>
<evidence type="ECO:0000313" key="3">
    <source>
        <dbReference type="EMBL" id="WTS16708.1"/>
    </source>
</evidence>
<dbReference type="GO" id="GO:0017168">
    <property type="term" value="F:5-oxoprolinase (ATP-hydrolyzing) activity"/>
    <property type="evidence" value="ECO:0007669"/>
    <property type="project" value="TreeGrafter"/>
</dbReference>
<dbReference type="GO" id="GO:0005829">
    <property type="term" value="C:cytosol"/>
    <property type="evidence" value="ECO:0007669"/>
    <property type="project" value="TreeGrafter"/>
</dbReference>
<dbReference type="InterPro" id="IPR043129">
    <property type="entry name" value="ATPase_NBD"/>
</dbReference>
<dbReference type="InterPro" id="IPR045079">
    <property type="entry name" value="Oxoprolinase-like"/>
</dbReference>
<dbReference type="EMBL" id="CP108195">
    <property type="protein sequence ID" value="WTS16708.1"/>
    <property type="molecule type" value="Genomic_DNA"/>
</dbReference>
<dbReference type="PANTHER" id="PTHR11365:SF23">
    <property type="entry name" value="HYPOTHETICAL 5-OXOPROLINASE (EUROFUNG)-RELATED"/>
    <property type="match status" value="1"/>
</dbReference>
<sequence>MIIGVDVGPTGTDAVLLDGGGTGGVTGGSRALRAVRVPSLPGDAVGSLVAAVEALPRELRARASQLAVGLRVADRALAERAGLAHVGVLRIGGEAADTVRPLFGWPAELRDAVCAGTANVAGGGGLGPRDGAPLDRDAVARFGAELAGRAEAFAVCAVFAPADGTQEREAAGILRAEAGADVPVVLSGEIGSLGLLRRENATVLDAALCLPVARVADELTAALPLLGLAPGAAVLVTRHDGTLMSLDHLRRQPGLSLGSGPACTIRGAGLLGGVRDAVVADIGERRARVGALTAGYPQEAGPGGRIGGVPVSLRVPELLTVGAAAHRDLAEAVDRMQPAAGRLPVVLVGGGADSVPGRALPGCDVVRPEHGGVAGAFGAAASPVGGHHERIVRAGPGRRLDAVRDEVRDLARAGAVRAGADPRRVRTLLEPDLTVPYLPGALLLRARAFGPPLPL</sequence>
<dbReference type="SUPFAM" id="SSF53067">
    <property type="entry name" value="Actin-like ATPase domain"/>
    <property type="match status" value="1"/>
</dbReference>
<dbReference type="AlphaFoldDB" id="A0AAU1UGS6"/>
<protein>
    <submittedName>
        <fullName evidence="3">Hydantoinase</fullName>
    </submittedName>
</protein>
<dbReference type="InterPro" id="IPR008040">
    <property type="entry name" value="Hydant_A_N"/>
</dbReference>
<reference evidence="3" key="1">
    <citation type="submission" date="2022-10" db="EMBL/GenBank/DDBJ databases">
        <title>The complete genomes of actinobacterial strains from the NBC collection.</title>
        <authorList>
            <person name="Joergensen T.S."/>
            <person name="Alvarez Arevalo M."/>
            <person name="Sterndorff E.B."/>
            <person name="Faurdal D."/>
            <person name="Vuksanovic O."/>
            <person name="Mourched A.-S."/>
            <person name="Charusanti P."/>
            <person name="Shaw S."/>
            <person name="Blin K."/>
            <person name="Weber T."/>
        </authorList>
    </citation>
    <scope>NUCLEOTIDE SEQUENCE</scope>
    <source>
        <strain evidence="3">NBC_00119</strain>
    </source>
</reference>
<gene>
    <name evidence="3" type="ORF">OHU69_40015</name>
</gene>
<accession>A0AAU1UGS6</accession>
<dbReference type="PANTHER" id="PTHR11365">
    <property type="entry name" value="5-OXOPROLINASE RELATED"/>
    <property type="match status" value="1"/>
</dbReference>
<dbReference type="Pfam" id="PF05378">
    <property type="entry name" value="Hydant_A_N"/>
    <property type="match status" value="1"/>
</dbReference>
<feature type="domain" description="Hydantoinase/oxoprolinase N-terminal" evidence="2">
    <location>
        <begin position="3"/>
        <end position="177"/>
    </location>
</feature>
<organism evidence="3">
    <name type="scientific">Streptomyces sp. NBC_00119</name>
    <dbReference type="NCBI Taxonomy" id="2975659"/>
    <lineage>
        <taxon>Bacteria</taxon>
        <taxon>Bacillati</taxon>
        <taxon>Actinomycetota</taxon>
        <taxon>Actinomycetes</taxon>
        <taxon>Kitasatosporales</taxon>
        <taxon>Streptomycetaceae</taxon>
        <taxon>Streptomyces</taxon>
    </lineage>
</organism>
<dbReference type="Pfam" id="PF01968">
    <property type="entry name" value="Hydantoinase_A"/>
    <property type="match status" value="1"/>
</dbReference>